<evidence type="ECO:0000256" key="1">
    <source>
        <dbReference type="ARBA" id="ARBA00004123"/>
    </source>
</evidence>
<dbReference type="STRING" id="3988.B9RBW6"/>
<dbReference type="GO" id="GO:0005634">
    <property type="term" value="C:nucleus"/>
    <property type="evidence" value="ECO:0007669"/>
    <property type="project" value="UniProtKB-SubCell"/>
</dbReference>
<dbReference type="PROSITE" id="PS51667">
    <property type="entry name" value="WRC"/>
    <property type="match status" value="1"/>
</dbReference>
<evidence type="ECO:0000256" key="5">
    <source>
        <dbReference type="RuleBase" id="RU367127"/>
    </source>
</evidence>
<dbReference type="GO" id="GO:0006351">
    <property type="term" value="P:DNA-templated transcription"/>
    <property type="evidence" value="ECO:0007669"/>
    <property type="project" value="UniProtKB-UniRule"/>
</dbReference>
<feature type="domain" description="WRC" evidence="8">
    <location>
        <begin position="140"/>
        <end position="184"/>
    </location>
</feature>
<evidence type="ECO:0000256" key="2">
    <source>
        <dbReference type="ARBA" id="ARBA00008122"/>
    </source>
</evidence>
<dbReference type="eggNOG" id="ENOG502RZPC">
    <property type="taxonomic scope" value="Eukaryota"/>
</dbReference>
<dbReference type="InterPro" id="IPR031137">
    <property type="entry name" value="GRF"/>
</dbReference>
<dbReference type="Pfam" id="PF08879">
    <property type="entry name" value="WRC"/>
    <property type="match status" value="1"/>
</dbReference>
<dbReference type="EMBL" id="EQ973774">
    <property type="protein sequence ID" value="EEF51037.1"/>
    <property type="molecule type" value="Genomic_DNA"/>
</dbReference>
<evidence type="ECO:0000259" key="7">
    <source>
        <dbReference type="PROSITE" id="PS51666"/>
    </source>
</evidence>
<comment type="caution">
    <text evidence="4">Lacks conserved residue(s) required for the propagation of feature annotation.</text>
</comment>
<feature type="region of interest" description="Disordered" evidence="6">
    <location>
        <begin position="172"/>
        <end position="197"/>
    </location>
</feature>
<dbReference type="Proteomes" id="UP000008311">
    <property type="component" value="Unassembled WGS sequence"/>
</dbReference>
<evidence type="ECO:0000256" key="4">
    <source>
        <dbReference type="PROSITE-ProRule" id="PRU01002"/>
    </source>
</evidence>
<dbReference type="PROSITE" id="PS51666">
    <property type="entry name" value="QLQ"/>
    <property type="match status" value="1"/>
</dbReference>
<dbReference type="PANTHER" id="PTHR31602">
    <property type="entry name" value="GROWTH-REGULATING FACTOR 5"/>
    <property type="match status" value="1"/>
</dbReference>
<evidence type="ECO:0000256" key="3">
    <source>
        <dbReference type="ARBA" id="ARBA00023242"/>
    </source>
</evidence>
<protein>
    <recommendedName>
        <fullName evidence="5">Growth-regulating factor</fullName>
    </recommendedName>
</protein>
<keyword evidence="5" id="KW-0010">Activator</keyword>
<keyword evidence="5" id="KW-0805">Transcription regulation</keyword>
<dbReference type="PANTHER" id="PTHR31602:SF104">
    <property type="entry name" value="GROWTH-REGULATING FACTOR"/>
    <property type="match status" value="1"/>
</dbReference>
<evidence type="ECO:0000313" key="10">
    <source>
        <dbReference type="Proteomes" id="UP000008311"/>
    </source>
</evidence>
<dbReference type="Pfam" id="PF08880">
    <property type="entry name" value="QLQ"/>
    <property type="match status" value="1"/>
</dbReference>
<comment type="similarity">
    <text evidence="2 5">Belongs to the GRF family.</text>
</comment>
<keyword evidence="3 5" id="KW-0539">Nucleus</keyword>
<dbReference type="GO" id="GO:0099402">
    <property type="term" value="P:plant organ development"/>
    <property type="evidence" value="ECO:0007669"/>
    <property type="project" value="UniProtKB-ARBA"/>
</dbReference>
<evidence type="ECO:0000259" key="8">
    <source>
        <dbReference type="PROSITE" id="PS51667"/>
    </source>
</evidence>
<sequence length="233" mass="25668">MEAQSPPSKIARLADSSTEKGNYLTMERHGSGSPPIGLGLALGRSGSIDHHQHHRPIPATGYTKSSSSCGFTILQLQELQLQSLIYKYIEAGCPVPYNLVLPIWKSVSSSLGNLNSTLYQLYPSFMGASQLHLEYRNGMDPEPGRCRRTDGKKWRCSKEALPDQKYCERHMHRGRQRSRKLVEAASQTKTSDTATSTNLSISLPASSATSNVNPFPMCGFYLNTDHPGAIQNN</sequence>
<dbReference type="InterPro" id="IPR014978">
    <property type="entry name" value="Gln-Leu-Gln_QLQ"/>
</dbReference>
<gene>
    <name evidence="9" type="ORF">RCOM_1681810</name>
</gene>
<evidence type="ECO:0000313" key="9">
    <source>
        <dbReference type="EMBL" id="EEF51037.1"/>
    </source>
</evidence>
<dbReference type="InParanoid" id="B9RBW6"/>
<accession>B9RBW6</accession>
<dbReference type="SMART" id="SM00951">
    <property type="entry name" value="QLQ"/>
    <property type="match status" value="1"/>
</dbReference>
<keyword evidence="10" id="KW-1185">Reference proteome</keyword>
<feature type="domain" description="QLQ" evidence="7">
    <location>
        <begin position="70"/>
        <end position="105"/>
    </location>
</feature>
<dbReference type="AlphaFoldDB" id="B9RBW6"/>
<comment type="function">
    <text evidence="5">Transcription activator.</text>
</comment>
<dbReference type="GO" id="GO:0006355">
    <property type="term" value="P:regulation of DNA-templated transcription"/>
    <property type="evidence" value="ECO:0007669"/>
    <property type="project" value="InterPro"/>
</dbReference>
<evidence type="ECO:0000256" key="6">
    <source>
        <dbReference type="SAM" id="MobiDB-lite"/>
    </source>
</evidence>
<organism evidence="9 10">
    <name type="scientific">Ricinus communis</name>
    <name type="common">Castor bean</name>
    <dbReference type="NCBI Taxonomy" id="3988"/>
    <lineage>
        <taxon>Eukaryota</taxon>
        <taxon>Viridiplantae</taxon>
        <taxon>Streptophyta</taxon>
        <taxon>Embryophyta</taxon>
        <taxon>Tracheophyta</taxon>
        <taxon>Spermatophyta</taxon>
        <taxon>Magnoliopsida</taxon>
        <taxon>eudicotyledons</taxon>
        <taxon>Gunneridae</taxon>
        <taxon>Pentapetalae</taxon>
        <taxon>rosids</taxon>
        <taxon>fabids</taxon>
        <taxon>Malpighiales</taxon>
        <taxon>Euphorbiaceae</taxon>
        <taxon>Acalyphoideae</taxon>
        <taxon>Acalypheae</taxon>
        <taxon>Ricinus</taxon>
    </lineage>
</organism>
<reference evidence="10" key="1">
    <citation type="journal article" date="2010" name="Nat. Biotechnol.">
        <title>Draft genome sequence of the oilseed species Ricinus communis.</title>
        <authorList>
            <person name="Chan A.P."/>
            <person name="Crabtree J."/>
            <person name="Zhao Q."/>
            <person name="Lorenzi H."/>
            <person name="Orvis J."/>
            <person name="Puiu D."/>
            <person name="Melake-Berhan A."/>
            <person name="Jones K.M."/>
            <person name="Redman J."/>
            <person name="Chen G."/>
            <person name="Cahoon E.B."/>
            <person name="Gedil M."/>
            <person name="Stanke M."/>
            <person name="Haas B.J."/>
            <person name="Wortman J.R."/>
            <person name="Fraser-Liggett C.M."/>
            <person name="Ravel J."/>
            <person name="Rabinowicz P.D."/>
        </authorList>
    </citation>
    <scope>NUCLEOTIDE SEQUENCE [LARGE SCALE GENOMIC DNA]</scope>
    <source>
        <strain evidence="10">cv. Hale</strain>
    </source>
</reference>
<dbReference type="InterPro" id="IPR014977">
    <property type="entry name" value="WRC_dom"/>
</dbReference>
<dbReference type="GO" id="GO:0005524">
    <property type="term" value="F:ATP binding"/>
    <property type="evidence" value="ECO:0007669"/>
    <property type="project" value="UniProtKB-UniRule"/>
</dbReference>
<comment type="domain">
    <text evidence="5">The QLQ domain and WRC domain may be involved in protein-protein interaction and DNA-binding, respectively.</text>
</comment>
<keyword evidence="5" id="KW-0804">Transcription</keyword>
<comment type="subcellular location">
    <subcellularLocation>
        <location evidence="1 5">Nucleus</location>
    </subcellularLocation>
</comment>
<feature type="compositionally biased region" description="Polar residues" evidence="6">
    <location>
        <begin position="185"/>
        <end position="197"/>
    </location>
</feature>
<name>B9RBW6_RICCO</name>
<proteinExistence type="inferred from homology"/>